<evidence type="ECO:0008006" key="11">
    <source>
        <dbReference type="Google" id="ProtNLM"/>
    </source>
</evidence>
<dbReference type="AlphaFoldDB" id="B3RQ90"/>
<sequence>MAFQNAQDIKNAAIQERRHSWPHQPRMMYPNFSSKNSSRFNSLSYLRRLFRRISRVIADTLMQPNLLCMTVNAIPWMIQSLYRWIKKCIIFLSLYLWDCVCLNYIRASERADLDGTSAMDDSLANRLKNVHFQNYQIRLDYDLYGNIVRMPWSYIFSLFAMIYLVTSIIFTFAYVCADLIDFELGYSCWHWLVFSLSTTTCLGSDSLDPDQAHLLLVLLANLQAFISQLLLASVTGIVFARFSRRRRQIQFADKLIINRINGVSYLQGRFTPIRPRYGVFNCIIQLYLTRSYHTEEGENGFSVHALPLACDTFPIVAMAVKFSHQLDDSSLLRQTLTNSSKDFGLIVCVMGADACNMNPVFDLIRYRREHIVKNARFANMVENIYSKDNKKDVYIFCDKLSQVILLKDYETEESSEGKEI</sequence>
<dbReference type="EMBL" id="DS985242">
    <property type="protein sequence ID" value="EDV27783.1"/>
    <property type="molecule type" value="Genomic_DNA"/>
</dbReference>
<evidence type="ECO:0000256" key="6">
    <source>
        <dbReference type="ARBA" id="ARBA00023303"/>
    </source>
</evidence>
<keyword evidence="10" id="KW-1185">Reference proteome</keyword>
<name>B3RQ90_TRIAD</name>
<dbReference type="InterPro" id="IPR016449">
    <property type="entry name" value="K_chnl_inward-rec_Kir"/>
</dbReference>
<dbReference type="GO" id="GO:0005886">
    <property type="term" value="C:plasma membrane"/>
    <property type="evidence" value="ECO:0000318"/>
    <property type="project" value="GO_Central"/>
</dbReference>
<comment type="similarity">
    <text evidence="7">Belongs to the inward rectifier-type potassium channel (TC 1.A.2.1) family.</text>
</comment>
<dbReference type="GO" id="GO:0005242">
    <property type="term" value="F:inward rectifier potassium channel activity"/>
    <property type="evidence" value="ECO:0000318"/>
    <property type="project" value="GO_Central"/>
</dbReference>
<evidence type="ECO:0000256" key="3">
    <source>
        <dbReference type="ARBA" id="ARBA00022882"/>
    </source>
</evidence>
<evidence type="ECO:0000256" key="8">
    <source>
        <dbReference type="SAM" id="Phobius"/>
    </source>
</evidence>
<keyword evidence="8" id="KW-1133">Transmembrane helix</keyword>
<dbReference type="GO" id="GO:0034765">
    <property type="term" value="P:regulation of monoatomic ion transmembrane transport"/>
    <property type="evidence" value="ECO:0000318"/>
    <property type="project" value="GO_Central"/>
</dbReference>
<comment type="subcellular location">
    <subcellularLocation>
        <location evidence="7">Membrane</location>
        <topology evidence="7">Multi-pass membrane protein</topology>
    </subcellularLocation>
</comment>
<keyword evidence="4 7" id="KW-0630">Potassium</keyword>
<evidence type="ECO:0000313" key="9">
    <source>
        <dbReference type="EMBL" id="EDV27783.1"/>
    </source>
</evidence>
<keyword evidence="6 7" id="KW-0407">Ion channel</keyword>
<proteinExistence type="inferred from homology"/>
<dbReference type="Proteomes" id="UP000009022">
    <property type="component" value="Unassembled WGS sequence"/>
</dbReference>
<dbReference type="PhylomeDB" id="B3RQ90"/>
<keyword evidence="1 7" id="KW-0813">Transport</keyword>
<reference evidence="9 10" key="1">
    <citation type="journal article" date="2008" name="Nature">
        <title>The Trichoplax genome and the nature of placozoans.</title>
        <authorList>
            <person name="Srivastava M."/>
            <person name="Begovic E."/>
            <person name="Chapman J."/>
            <person name="Putnam N.H."/>
            <person name="Hellsten U."/>
            <person name="Kawashima T."/>
            <person name="Kuo A."/>
            <person name="Mitros T."/>
            <person name="Salamov A."/>
            <person name="Carpenter M.L."/>
            <person name="Signorovitch A.Y."/>
            <person name="Moreno M.A."/>
            <person name="Kamm K."/>
            <person name="Grimwood J."/>
            <person name="Schmutz J."/>
            <person name="Shapiro H."/>
            <person name="Grigoriev I.V."/>
            <person name="Buss L.W."/>
            <person name="Schierwater B."/>
            <person name="Dellaporta S.L."/>
            <person name="Rokhsar D.S."/>
        </authorList>
    </citation>
    <scope>NUCLEOTIDE SEQUENCE [LARGE SCALE GENOMIC DNA]</scope>
    <source>
        <strain evidence="9 10">Grell-BS-1999</strain>
    </source>
</reference>
<dbReference type="InParanoid" id="B3RQ90"/>
<organism evidence="9 10">
    <name type="scientific">Trichoplax adhaerens</name>
    <name type="common">Trichoplax reptans</name>
    <dbReference type="NCBI Taxonomy" id="10228"/>
    <lineage>
        <taxon>Eukaryota</taxon>
        <taxon>Metazoa</taxon>
        <taxon>Placozoa</taxon>
        <taxon>Uniplacotomia</taxon>
        <taxon>Trichoplacea</taxon>
        <taxon>Trichoplacidae</taxon>
        <taxon>Trichoplax</taxon>
    </lineage>
</organism>
<dbReference type="PANTHER" id="PTHR11767:SF105">
    <property type="entry name" value="INWARD RECTIFIER POTASSIUM CHANNEL C-TERMINAL DOMAIN-CONTAINING PROTEIN"/>
    <property type="match status" value="1"/>
</dbReference>
<dbReference type="Gene3D" id="1.10.287.70">
    <property type="match status" value="1"/>
</dbReference>
<dbReference type="eggNOG" id="ENOG502SHTD">
    <property type="taxonomic scope" value="Eukaryota"/>
</dbReference>
<dbReference type="InterPro" id="IPR013518">
    <property type="entry name" value="K_chnl_inward-rec_Kir_cyto"/>
</dbReference>
<evidence type="ECO:0000256" key="7">
    <source>
        <dbReference type="RuleBase" id="RU003822"/>
    </source>
</evidence>
<dbReference type="InterPro" id="IPR014756">
    <property type="entry name" value="Ig_E-set"/>
</dbReference>
<dbReference type="GeneID" id="6750832"/>
<keyword evidence="3 7" id="KW-0851">Voltage-gated channel</keyword>
<protein>
    <recommendedName>
        <fullName evidence="11">Inward rectifier potassium channel C-terminal domain-containing protein</fullName>
    </recommendedName>
</protein>
<dbReference type="CTD" id="6750832"/>
<feature type="transmembrane region" description="Helical" evidence="8">
    <location>
        <begin position="214"/>
        <end position="240"/>
    </location>
</feature>
<evidence type="ECO:0000256" key="2">
    <source>
        <dbReference type="ARBA" id="ARBA00022538"/>
    </source>
</evidence>
<dbReference type="GO" id="GO:0034702">
    <property type="term" value="C:monoatomic ion channel complex"/>
    <property type="evidence" value="ECO:0007669"/>
    <property type="project" value="UniProtKB-KW"/>
</dbReference>
<dbReference type="RefSeq" id="XP_002109617.1">
    <property type="nucleotide sequence ID" value="XM_002109581.1"/>
</dbReference>
<gene>
    <name evidence="9" type="ORF">TRIADDRAFT_53818</name>
</gene>
<dbReference type="Gene3D" id="2.60.40.1400">
    <property type="entry name" value="G protein-activated inward rectifier potassium channel 1"/>
    <property type="match status" value="1"/>
</dbReference>
<dbReference type="PANTHER" id="PTHR11767">
    <property type="entry name" value="INWARD RECTIFIER POTASSIUM CHANNEL"/>
    <property type="match status" value="1"/>
</dbReference>
<dbReference type="OrthoDB" id="273257at2759"/>
<keyword evidence="7 8" id="KW-0812">Transmembrane</keyword>
<feature type="transmembrane region" description="Helical" evidence="8">
    <location>
        <begin position="154"/>
        <end position="175"/>
    </location>
</feature>
<dbReference type="HOGENOM" id="CLU_055711_0_0_1"/>
<evidence type="ECO:0000256" key="1">
    <source>
        <dbReference type="ARBA" id="ARBA00022448"/>
    </source>
</evidence>
<keyword evidence="2 7" id="KW-0633">Potassium transport</keyword>
<evidence type="ECO:0000256" key="5">
    <source>
        <dbReference type="ARBA" id="ARBA00023065"/>
    </source>
</evidence>
<accession>B3RQ90</accession>
<keyword evidence="8" id="KW-0472">Membrane</keyword>
<keyword evidence="5 7" id="KW-0406">Ion transport</keyword>
<evidence type="ECO:0000313" key="10">
    <source>
        <dbReference type="Proteomes" id="UP000009022"/>
    </source>
</evidence>
<dbReference type="KEGG" id="tad:TRIADDRAFT_53818"/>
<dbReference type="SUPFAM" id="SSF81296">
    <property type="entry name" value="E set domains"/>
    <property type="match status" value="1"/>
</dbReference>
<dbReference type="FunFam" id="1.10.287.70:FF:000274">
    <property type="entry name" value="ATP-sensitive inward rectifier potassium channel 10"/>
    <property type="match status" value="1"/>
</dbReference>
<evidence type="ECO:0000256" key="4">
    <source>
        <dbReference type="ARBA" id="ARBA00022958"/>
    </source>
</evidence>
<dbReference type="GO" id="GO:1990573">
    <property type="term" value="P:potassium ion import across plasma membrane"/>
    <property type="evidence" value="ECO:0000318"/>
    <property type="project" value="GO_Central"/>
</dbReference>